<feature type="transmembrane region" description="Helical" evidence="1">
    <location>
        <begin position="224"/>
        <end position="243"/>
    </location>
</feature>
<feature type="transmembrane region" description="Helical" evidence="1">
    <location>
        <begin position="355"/>
        <end position="374"/>
    </location>
</feature>
<keyword evidence="1" id="KW-1133">Transmembrane helix</keyword>
<feature type="transmembrane region" description="Helical" evidence="1">
    <location>
        <begin position="78"/>
        <end position="103"/>
    </location>
</feature>
<protein>
    <recommendedName>
        <fullName evidence="4">PNPLA domain-containing protein</fullName>
    </recommendedName>
</protein>
<feature type="transmembrane region" description="Helical" evidence="1">
    <location>
        <begin position="178"/>
        <end position="203"/>
    </location>
</feature>
<comment type="caution">
    <text evidence="2">The sequence shown here is derived from an EMBL/GenBank/DDBJ whole genome shotgun (WGS) entry which is preliminary data.</text>
</comment>
<feature type="transmembrane region" description="Helical" evidence="1">
    <location>
        <begin position="41"/>
        <end position="58"/>
    </location>
</feature>
<gene>
    <name evidence="2" type="ORF">V4C55_33735</name>
</gene>
<proteinExistence type="predicted"/>
<feature type="transmembrane region" description="Helical" evidence="1">
    <location>
        <begin position="320"/>
        <end position="343"/>
    </location>
</feature>
<organism evidence="2 3">
    <name type="scientific">Paraburkholderia sabiae</name>
    <dbReference type="NCBI Taxonomy" id="273251"/>
    <lineage>
        <taxon>Bacteria</taxon>
        <taxon>Pseudomonadati</taxon>
        <taxon>Pseudomonadota</taxon>
        <taxon>Betaproteobacteria</taxon>
        <taxon>Burkholderiales</taxon>
        <taxon>Burkholderiaceae</taxon>
        <taxon>Paraburkholderia</taxon>
    </lineage>
</organism>
<reference evidence="2 3" key="1">
    <citation type="submission" date="2024-01" db="EMBL/GenBank/DDBJ databases">
        <title>The diversity of rhizobia nodulating Mimosa spp. in eleven states of Brazil covering several biomes is determined by host plant, location, and edaphic factors.</title>
        <authorList>
            <person name="Rouws L."/>
            <person name="Barauna A."/>
            <person name="Beukes C."/>
            <person name="De Faria S.M."/>
            <person name="Gross E."/>
            <person name="Dos Reis Junior F.B."/>
            <person name="Simon M."/>
            <person name="Maluk M."/>
            <person name="Odee D.W."/>
            <person name="Kenicer G."/>
            <person name="Young J.P.W."/>
            <person name="Reis V.M."/>
            <person name="Zilli J."/>
            <person name="James E.K."/>
        </authorList>
    </citation>
    <scope>NUCLEOTIDE SEQUENCE [LARGE SCALE GENOMIC DNA]</scope>
    <source>
        <strain evidence="2 3">JPY77</strain>
    </source>
</reference>
<evidence type="ECO:0008006" key="4">
    <source>
        <dbReference type="Google" id="ProtNLM"/>
    </source>
</evidence>
<dbReference type="Proteomes" id="UP001494588">
    <property type="component" value="Unassembled WGS sequence"/>
</dbReference>
<feature type="transmembrane region" description="Helical" evidence="1">
    <location>
        <begin position="154"/>
        <end position="172"/>
    </location>
</feature>
<keyword evidence="1" id="KW-0472">Membrane</keyword>
<feature type="transmembrane region" description="Helical" evidence="1">
    <location>
        <begin position="249"/>
        <end position="270"/>
    </location>
</feature>
<feature type="transmembrane region" description="Helical" evidence="1">
    <location>
        <begin position="291"/>
        <end position="314"/>
    </location>
</feature>
<evidence type="ECO:0000256" key="1">
    <source>
        <dbReference type="SAM" id="Phobius"/>
    </source>
</evidence>
<dbReference type="RefSeq" id="WP_201647970.1">
    <property type="nucleotide sequence ID" value="NZ_CAJHCS010000001.1"/>
</dbReference>
<evidence type="ECO:0000313" key="3">
    <source>
        <dbReference type="Proteomes" id="UP001494588"/>
    </source>
</evidence>
<accession>A0ABU9QMJ4</accession>
<name>A0ABU9QMJ4_9BURK</name>
<sequence length="810" mass="87038">MATLNRRKEESDAKPSGIDYGPVSRAIAWIMPWVFLALRRALIPTLCILALAVLFYLVPQSQDVLIGLAEYVAQDALIVWNWTGLASYLVSSILVSLAVWYCARLLCTVEAWLGMPMAWEVHHFGTRQAELGEAQKIPRDDVRVRKAIRWMPRAYGVGTLATTAGALAFAHLEPQWRASAGVLLVIVILGGPLLATVGLLRLLRHRAARPDRRGERQSFFRFGSIAQVITGFAVYACASFALVRSSSAWPVALLCAVWALLPGVLLYLLVTRRALVRYLFSWDLPQADDGLHFTEVIVQVVAFVVLGFAALAGLAAGPTVIIRGIGSAATVMLFLAAAVFFFCGIQLVLRWISRAVPGFTSLVAIILFLIASYFGREPLGKETLDPRDAPAIAGNGTVTPGPRIIVNAYGGGLRAAIFTAQVLALADDASCGEFGEHIQAMSGVSGGSLGIAVYLAARQELKPLRLWEGCVAGSDAHPLSTPLTDVVTEALVQDHLSPSIARMLSVDLLPLVPPQRGMAMLDSWNDALVGALKNAPPVRGDKAYAPRVTLAVRLGQLGGAILPPPRVYFNTTDADSGARRWFSNFSPNAESTSGGNVTALEWSGVTVGEAVLDSARFPVISPAGAFPPDYQREKVLPRRLVDGGYADNSGAQTLLDESRLWDTGSAPKVMLDINGNPPEAADDPYVTRVCRHKQPAPSHVPTSLLALLSARSAHALDGVVRLSRQIGLCAPGEASQACLHPVQFDLEKVYGVVTADDPHCDEVRNAQLAPLGWYTSSASSVMLRRSSDITVQQVCDLAGIRNCRVRSTTQ</sequence>
<evidence type="ECO:0000313" key="2">
    <source>
        <dbReference type="EMBL" id="MEM5290692.1"/>
    </source>
</evidence>
<dbReference type="InterPro" id="IPR016035">
    <property type="entry name" value="Acyl_Trfase/lysoPLipase"/>
</dbReference>
<dbReference type="EMBL" id="JAZHGC010000039">
    <property type="protein sequence ID" value="MEM5290692.1"/>
    <property type="molecule type" value="Genomic_DNA"/>
</dbReference>
<keyword evidence="1" id="KW-0812">Transmembrane</keyword>
<keyword evidence="3" id="KW-1185">Reference proteome</keyword>
<dbReference type="SUPFAM" id="SSF52151">
    <property type="entry name" value="FabD/lysophospholipase-like"/>
    <property type="match status" value="1"/>
</dbReference>